<evidence type="ECO:0000256" key="2">
    <source>
        <dbReference type="ARBA" id="ARBA00022603"/>
    </source>
</evidence>
<dbReference type="GO" id="GO:0032259">
    <property type="term" value="P:methylation"/>
    <property type="evidence" value="ECO:0007669"/>
    <property type="project" value="UniProtKB-KW"/>
</dbReference>
<dbReference type="InterPro" id="IPR029064">
    <property type="entry name" value="Ribosomal_eL30-like_sf"/>
</dbReference>
<protein>
    <submittedName>
        <fullName evidence="5">RNA methyltransferase, TrmH family</fullName>
    </submittedName>
</protein>
<evidence type="ECO:0000259" key="4">
    <source>
        <dbReference type="SMART" id="SM00967"/>
    </source>
</evidence>
<evidence type="ECO:0000256" key="3">
    <source>
        <dbReference type="ARBA" id="ARBA00022679"/>
    </source>
</evidence>
<proteinExistence type="inferred from homology"/>
<organism evidence="5 6">
    <name type="scientific">Auraticoccus monumenti</name>
    <dbReference type="NCBI Taxonomy" id="675864"/>
    <lineage>
        <taxon>Bacteria</taxon>
        <taxon>Bacillati</taxon>
        <taxon>Actinomycetota</taxon>
        <taxon>Actinomycetes</taxon>
        <taxon>Propionibacteriales</taxon>
        <taxon>Propionibacteriaceae</taxon>
        <taxon>Auraticoccus</taxon>
    </lineage>
</organism>
<dbReference type="STRING" id="675864.SAMN04489747_3413"/>
<dbReference type="RefSeq" id="WP_231946369.1">
    <property type="nucleotide sequence ID" value="NZ_LT629688.1"/>
</dbReference>
<comment type="similarity">
    <text evidence="1">Belongs to the class IV-like SAM-binding methyltransferase superfamily. RNA methyltransferase TrmH family.</text>
</comment>
<keyword evidence="6" id="KW-1185">Reference proteome</keyword>
<dbReference type="InterPro" id="IPR029026">
    <property type="entry name" value="tRNA_m1G_MTases_N"/>
</dbReference>
<dbReference type="Proteomes" id="UP000198546">
    <property type="component" value="Chromosome i"/>
</dbReference>
<gene>
    <name evidence="5" type="ORF">SAMN04489747_3413</name>
</gene>
<keyword evidence="3 5" id="KW-0808">Transferase</keyword>
<sequence length="273" mass="28521">MTSRTQPPEGAGPEGLRSARRLLRRRARDTEGRWLVEGRQAVGEALARPGVVQRLFVAAPTLARHLDLVERARQDDVPVVEVGDAELRTLTETVTPQGVVAVTRAVDVPLADALTGSPSLVVLCAQVRDPGNAGTVVRCADAFGADAVVLTDSSVELGNPKVVRASVGSVFHLPISTGVALADAVDACRARGLQVLAADGGAPDRLDELQRDGLLARPTAWLMGNEAWGLPPEDAALADRRVGVPLWGAAESLNLATAAAVCLYTTAAAQRSV</sequence>
<dbReference type="CDD" id="cd18095">
    <property type="entry name" value="SpoU-like_rRNA-MTase"/>
    <property type="match status" value="1"/>
</dbReference>
<dbReference type="InterPro" id="IPR029028">
    <property type="entry name" value="Alpha/beta_knot_MTases"/>
</dbReference>
<dbReference type="InterPro" id="IPR001537">
    <property type="entry name" value="SpoU_MeTrfase"/>
</dbReference>
<evidence type="ECO:0000313" key="6">
    <source>
        <dbReference type="Proteomes" id="UP000198546"/>
    </source>
</evidence>
<evidence type="ECO:0000313" key="5">
    <source>
        <dbReference type="EMBL" id="SDE44018.1"/>
    </source>
</evidence>
<evidence type="ECO:0000256" key="1">
    <source>
        <dbReference type="ARBA" id="ARBA00007228"/>
    </source>
</evidence>
<dbReference type="InterPro" id="IPR051259">
    <property type="entry name" value="rRNA_Methyltransferase"/>
</dbReference>
<dbReference type="PANTHER" id="PTHR43191">
    <property type="entry name" value="RRNA METHYLTRANSFERASE 3"/>
    <property type="match status" value="1"/>
</dbReference>
<dbReference type="InterPro" id="IPR053888">
    <property type="entry name" value="MRM3-like_sub_bind"/>
</dbReference>
<name>A0A1G7CXJ6_9ACTN</name>
<dbReference type="Gene3D" id="3.30.1330.30">
    <property type="match status" value="1"/>
</dbReference>
<dbReference type="GO" id="GO:0003723">
    <property type="term" value="F:RNA binding"/>
    <property type="evidence" value="ECO:0007669"/>
    <property type="project" value="InterPro"/>
</dbReference>
<dbReference type="SUPFAM" id="SSF75217">
    <property type="entry name" value="alpha/beta knot"/>
    <property type="match status" value="1"/>
</dbReference>
<dbReference type="SMART" id="SM00967">
    <property type="entry name" value="SpoU_sub_bind"/>
    <property type="match status" value="1"/>
</dbReference>
<dbReference type="PANTHER" id="PTHR43191:SF2">
    <property type="entry name" value="RRNA METHYLTRANSFERASE 3, MITOCHONDRIAL"/>
    <property type="match status" value="1"/>
</dbReference>
<reference evidence="5 6" key="1">
    <citation type="submission" date="2016-10" db="EMBL/GenBank/DDBJ databases">
        <authorList>
            <person name="de Groot N.N."/>
        </authorList>
    </citation>
    <scope>NUCLEOTIDE SEQUENCE [LARGE SCALE GENOMIC DNA]</scope>
    <source>
        <strain evidence="5 6">MON 2.2</strain>
    </source>
</reference>
<dbReference type="SUPFAM" id="SSF55315">
    <property type="entry name" value="L30e-like"/>
    <property type="match status" value="1"/>
</dbReference>
<dbReference type="GO" id="GO:0005737">
    <property type="term" value="C:cytoplasm"/>
    <property type="evidence" value="ECO:0007669"/>
    <property type="project" value="UniProtKB-ARBA"/>
</dbReference>
<dbReference type="GO" id="GO:0006396">
    <property type="term" value="P:RNA processing"/>
    <property type="evidence" value="ECO:0007669"/>
    <property type="project" value="InterPro"/>
</dbReference>
<dbReference type="EMBL" id="LT629688">
    <property type="protein sequence ID" value="SDE44018.1"/>
    <property type="molecule type" value="Genomic_DNA"/>
</dbReference>
<accession>A0A1G7CXJ6</accession>
<dbReference type="Gene3D" id="3.40.1280.10">
    <property type="match status" value="1"/>
</dbReference>
<dbReference type="Pfam" id="PF22435">
    <property type="entry name" value="MRM3-like_sub_bind"/>
    <property type="match status" value="1"/>
</dbReference>
<feature type="domain" description="RNA 2-O ribose methyltransferase substrate binding" evidence="4">
    <location>
        <begin position="35"/>
        <end position="109"/>
    </location>
</feature>
<keyword evidence="2 5" id="KW-0489">Methyltransferase</keyword>
<dbReference type="AlphaFoldDB" id="A0A1G7CXJ6"/>
<dbReference type="InterPro" id="IPR013123">
    <property type="entry name" value="SpoU_subst-bd"/>
</dbReference>
<dbReference type="GO" id="GO:0008173">
    <property type="term" value="F:RNA methyltransferase activity"/>
    <property type="evidence" value="ECO:0007669"/>
    <property type="project" value="InterPro"/>
</dbReference>
<dbReference type="Pfam" id="PF00588">
    <property type="entry name" value="SpoU_methylase"/>
    <property type="match status" value="1"/>
</dbReference>